<evidence type="ECO:0000313" key="2">
    <source>
        <dbReference type="Proteomes" id="UP000266743"/>
    </source>
</evidence>
<dbReference type="GO" id="GO:0031390">
    <property type="term" value="C:Ctf18 RFC-like complex"/>
    <property type="evidence" value="ECO:0007669"/>
    <property type="project" value="InterPro"/>
</dbReference>
<gene>
    <name evidence="1" type="ORF">DPX39_070063500</name>
</gene>
<dbReference type="Pfam" id="PF09696">
    <property type="entry name" value="Ctf8"/>
    <property type="match status" value="1"/>
</dbReference>
<name>A0A3L6LAL3_9TRYP</name>
<organism evidence="1 2">
    <name type="scientific">Trypanosoma brucei equiperdum</name>
    <dbReference type="NCBI Taxonomy" id="630700"/>
    <lineage>
        <taxon>Eukaryota</taxon>
        <taxon>Discoba</taxon>
        <taxon>Euglenozoa</taxon>
        <taxon>Kinetoplastea</taxon>
        <taxon>Metakinetoplastina</taxon>
        <taxon>Trypanosomatida</taxon>
        <taxon>Trypanosomatidae</taxon>
        <taxon>Trypanosoma</taxon>
    </lineage>
</organism>
<proteinExistence type="predicted"/>
<dbReference type="GO" id="GO:0007064">
    <property type="term" value="P:mitotic sister chromatid cohesion"/>
    <property type="evidence" value="ECO:0007669"/>
    <property type="project" value="InterPro"/>
</dbReference>
<protein>
    <submittedName>
        <fullName evidence="1">Ctf8</fullName>
    </submittedName>
</protein>
<evidence type="ECO:0000313" key="1">
    <source>
        <dbReference type="EMBL" id="RHW71430.1"/>
    </source>
</evidence>
<dbReference type="EMBL" id="QSBY01000007">
    <property type="protein sequence ID" value="RHW71430.1"/>
    <property type="molecule type" value="Genomic_DNA"/>
</dbReference>
<comment type="caution">
    <text evidence="1">The sequence shown here is derived from an EMBL/GenBank/DDBJ whole genome shotgun (WGS) entry which is preliminary data.</text>
</comment>
<sequence length="194" mass="21622">MIQIIAPRGPLQEMLLLELQGKVVIPPKLLEEERERRRIPNSNEEEVKACSQVTGGKRLREDGECGVNVDTNQVVEVPLGCVVWDSRNETRCSLQIGTVEVSGSSGKRREPLLVLKRCVVGDKTADAEGAVACEYSESSGSQCCLLQEWLQEHPEELTLDATVRGATVPRKVYELVGVVERYIHLNSKPLRRFV</sequence>
<dbReference type="Proteomes" id="UP000266743">
    <property type="component" value="Chromosome 7"/>
</dbReference>
<dbReference type="AlphaFoldDB" id="A0A3L6LAL3"/>
<reference evidence="1 2" key="1">
    <citation type="submission" date="2018-09" db="EMBL/GenBank/DDBJ databases">
        <title>whole genome sequence of T. equiperdum IVM-t1 strain.</title>
        <authorList>
            <person name="Suganuma K."/>
        </authorList>
    </citation>
    <scope>NUCLEOTIDE SEQUENCE [LARGE SCALE GENOMIC DNA]</scope>
    <source>
        <strain evidence="1 2">IVM-t1</strain>
    </source>
</reference>
<accession>A0A3L6LAL3</accession>
<dbReference type="InterPro" id="IPR018607">
    <property type="entry name" value="Ctf8"/>
</dbReference>